<dbReference type="RefSeq" id="WP_007786014.1">
    <property type="nucleotide sequence ID" value="NZ_BJOD01000010.1"/>
</dbReference>
<dbReference type="Proteomes" id="UP000276178">
    <property type="component" value="Unassembled WGS sequence"/>
</dbReference>
<reference evidence="3 6" key="2">
    <citation type="submission" date="2019-06" db="EMBL/GenBank/DDBJ databases">
        <title>Whole genome shotgun sequence of Brevibacillus agri NBRC 15538.</title>
        <authorList>
            <person name="Hosoyama A."/>
            <person name="Uohara A."/>
            <person name="Ohji S."/>
            <person name="Ichikawa N."/>
        </authorList>
    </citation>
    <scope>NUCLEOTIDE SEQUENCE [LARGE SCALE GENOMIC DNA]</scope>
    <source>
        <strain evidence="3 6">NBRC 15538</strain>
    </source>
</reference>
<evidence type="ECO:0000313" key="6">
    <source>
        <dbReference type="Proteomes" id="UP000317180"/>
    </source>
</evidence>
<reference evidence="4 5" key="1">
    <citation type="submission" date="2018-10" db="EMBL/GenBank/DDBJ databases">
        <title>Phylogenomics of Brevibacillus.</title>
        <authorList>
            <person name="Dunlap C."/>
        </authorList>
    </citation>
    <scope>NUCLEOTIDE SEQUENCE [LARGE SCALE GENOMIC DNA]</scope>
    <source>
        <strain evidence="4 5">NRRL NRS 1219</strain>
    </source>
</reference>
<gene>
    <name evidence="3" type="ORF">BAG01nite_12200</name>
    <name evidence="4" type="ORF">EB820_20975</name>
</gene>
<keyword evidence="1" id="KW-1133">Transmembrane helix</keyword>
<dbReference type="EMBL" id="BJOD01000010">
    <property type="protein sequence ID" value="GED25118.1"/>
    <property type="molecule type" value="Genomic_DNA"/>
</dbReference>
<keyword evidence="6" id="KW-1185">Reference proteome</keyword>
<feature type="domain" description="Sigma factor regulator C-terminal" evidence="2">
    <location>
        <begin position="176"/>
        <end position="333"/>
    </location>
</feature>
<keyword evidence="1" id="KW-0812">Transmembrane</keyword>
<accession>A0A3M8AIK8</accession>
<proteinExistence type="predicted"/>
<protein>
    <recommendedName>
        <fullName evidence="2">Sigma factor regulator C-terminal domain-containing protein</fullName>
    </recommendedName>
</protein>
<name>A0A3M8AIK8_9BACL</name>
<dbReference type="AlphaFoldDB" id="A0A3M8AIK8"/>
<dbReference type="InterPro" id="IPR025672">
    <property type="entry name" value="Sigma_reg_C_dom"/>
</dbReference>
<evidence type="ECO:0000256" key="1">
    <source>
        <dbReference type="SAM" id="Phobius"/>
    </source>
</evidence>
<evidence type="ECO:0000313" key="5">
    <source>
        <dbReference type="Proteomes" id="UP000276178"/>
    </source>
</evidence>
<organism evidence="4 5">
    <name type="scientific">Brevibacillus agri</name>
    <dbReference type="NCBI Taxonomy" id="51101"/>
    <lineage>
        <taxon>Bacteria</taxon>
        <taxon>Bacillati</taxon>
        <taxon>Bacillota</taxon>
        <taxon>Bacilli</taxon>
        <taxon>Bacillales</taxon>
        <taxon>Paenibacillaceae</taxon>
        <taxon>Brevibacillus</taxon>
    </lineage>
</organism>
<evidence type="ECO:0000313" key="3">
    <source>
        <dbReference type="EMBL" id="GED25118.1"/>
    </source>
</evidence>
<feature type="transmembrane region" description="Helical" evidence="1">
    <location>
        <begin position="33"/>
        <end position="54"/>
    </location>
</feature>
<dbReference type="GeneID" id="82810448"/>
<comment type="caution">
    <text evidence="4">The sequence shown here is derived from an EMBL/GenBank/DDBJ whole genome shotgun (WGS) entry which is preliminary data.</text>
</comment>
<evidence type="ECO:0000259" key="2">
    <source>
        <dbReference type="Pfam" id="PF13791"/>
    </source>
</evidence>
<dbReference type="Proteomes" id="UP000317180">
    <property type="component" value="Unassembled WGS sequence"/>
</dbReference>
<dbReference type="Pfam" id="PF13791">
    <property type="entry name" value="Sigma_reg_C"/>
    <property type="match status" value="1"/>
</dbReference>
<dbReference type="OrthoDB" id="2730366at2"/>
<sequence>MEDDKLRERLDVSEIVWDEKRARRLIWRSRFALWRNMAQVLLAIWFLYMLYMLVIQIGYAKLGKEDDLVRYAATLVETHYPGLKVNKSGHTPVSLSPWLTQETTLLLYKQLGKWEEVVGTVTVKKPLWGKLAYDIHYQQKQLDDRDGTFRFALPLSLLGKKPLEVREEQNELWEQLAHMEDGYVAEMAFSTLQPYEPLQLFKLLEKYDLSVLQMAVYGGELKTFQPTHTRSGSTIRVPHLVLRPAVHYSEGGSMSYETTMDLPESVEEATNQLIPDLEWMQSYAPDEFDVYDDKRLAYLRENGIAVYGAVVTGPIRELEKLRAEPELHRFQLGRIAVWNW</sequence>
<keyword evidence="1" id="KW-0472">Membrane</keyword>
<evidence type="ECO:0000313" key="4">
    <source>
        <dbReference type="EMBL" id="RNB51008.1"/>
    </source>
</evidence>
<dbReference type="EMBL" id="RHHN01000066">
    <property type="protein sequence ID" value="RNB51008.1"/>
    <property type="molecule type" value="Genomic_DNA"/>
</dbReference>